<feature type="compositionally biased region" description="Polar residues" evidence="6">
    <location>
        <begin position="549"/>
        <end position="573"/>
    </location>
</feature>
<evidence type="ECO:0000313" key="9">
    <source>
        <dbReference type="Proteomes" id="UP001161247"/>
    </source>
</evidence>
<feature type="compositionally biased region" description="Polar residues" evidence="6">
    <location>
        <begin position="481"/>
        <end position="497"/>
    </location>
</feature>
<feature type="compositionally biased region" description="Basic and acidic residues" evidence="6">
    <location>
        <begin position="286"/>
        <end position="295"/>
    </location>
</feature>
<sequence>MGDSTCVLQPFSYTSSAISHESKQGNPLLMHGLGDSVSFGRFMTESLAWEKWSTFSSSSSSSSHNRYVEEAERYAQPGSVAQKKAFFEAHYKRIAAAKKAAADAAAAAAATTTDSTHAATAEPAAAVTNHPAPPLPPPPPPPAAAVSEVEINGVDSKLENSGLVGAEAKVEMALDAKEDSTETSTLIPESLENQGMMAPAGSEENPQIIEKPLLLLEQKRSSDQEAPPLVKSKKKSAFSTLKSSVYRKTPRTPAKQPSTTTPINEKQDNSNVVNYNATTPILRKKQALDFTDKKQNCTPKKSSPVKQLRNLLSPGRKANNSRKADNSSSRIAPDSSSSKMSQNYATPKMEKAAKLPNSDASMATPWSANTRAKTPGDGSKTTGPKWNMFTAVYSKSLTACRNKLQSPTLSSTPFLLRTEERAARRKQKLEDKFNSKDVEKVQLQQTSLKEKAELELRKLRQSFCFKARPLPDFYKEREVQAQNNQIKKNNPVKTQAKSPKLGRKPSFRAMQQGGAAASLPSSTNTQNKNGSILKHISSGKTKNGPVTAPASSSLQDMINHENASPNIQQHRTN</sequence>
<dbReference type="Pfam" id="PF06886">
    <property type="entry name" value="TPX2"/>
    <property type="match status" value="1"/>
</dbReference>
<evidence type="ECO:0000256" key="5">
    <source>
        <dbReference type="ARBA" id="ARBA00023212"/>
    </source>
</evidence>
<dbReference type="GO" id="GO:0005874">
    <property type="term" value="C:microtubule"/>
    <property type="evidence" value="ECO:0007669"/>
    <property type="project" value="UniProtKB-KW"/>
</dbReference>
<protein>
    <submittedName>
        <fullName evidence="8">OLC1v1011763C1</fullName>
    </submittedName>
</protein>
<comment type="similarity">
    <text evidence="2">Belongs to the TPX2 family.</text>
</comment>
<evidence type="ECO:0000256" key="6">
    <source>
        <dbReference type="SAM" id="MobiDB-lite"/>
    </source>
</evidence>
<keyword evidence="4" id="KW-0493">Microtubule</keyword>
<evidence type="ECO:0000256" key="1">
    <source>
        <dbReference type="ARBA" id="ARBA00004245"/>
    </source>
</evidence>
<feature type="region of interest" description="Disordered" evidence="6">
    <location>
        <begin position="286"/>
        <end position="383"/>
    </location>
</feature>
<dbReference type="PANTHER" id="PTHR47067:SF7">
    <property type="entry name" value="TPX2 (TARGETING PROTEIN FOR XKLP2) PROTEIN FAMILY"/>
    <property type="match status" value="1"/>
</dbReference>
<evidence type="ECO:0000256" key="4">
    <source>
        <dbReference type="ARBA" id="ARBA00022701"/>
    </source>
</evidence>
<dbReference type="EMBL" id="OX459123">
    <property type="protein sequence ID" value="CAI9111519.1"/>
    <property type="molecule type" value="Genomic_DNA"/>
</dbReference>
<feature type="region of interest" description="Disordered" evidence="6">
    <location>
        <begin position="481"/>
        <end position="573"/>
    </location>
</feature>
<evidence type="ECO:0000259" key="7">
    <source>
        <dbReference type="Pfam" id="PF06886"/>
    </source>
</evidence>
<evidence type="ECO:0000256" key="3">
    <source>
        <dbReference type="ARBA" id="ARBA00022490"/>
    </source>
</evidence>
<feature type="compositionally biased region" description="Pro residues" evidence="6">
    <location>
        <begin position="131"/>
        <end position="143"/>
    </location>
</feature>
<keyword evidence="3" id="KW-0963">Cytoplasm</keyword>
<feature type="region of interest" description="Disordered" evidence="6">
    <location>
        <begin position="113"/>
        <end position="146"/>
    </location>
</feature>
<feature type="domain" description="TPX2 C-terminal" evidence="7">
    <location>
        <begin position="414"/>
        <end position="481"/>
    </location>
</feature>
<feature type="compositionally biased region" description="Polar residues" evidence="6">
    <location>
        <begin position="519"/>
        <end position="530"/>
    </location>
</feature>
<dbReference type="AlphaFoldDB" id="A0AAV1DUK6"/>
<evidence type="ECO:0000313" key="8">
    <source>
        <dbReference type="EMBL" id="CAI9111519.1"/>
    </source>
</evidence>
<dbReference type="InterPro" id="IPR044216">
    <property type="entry name" value="WDL7"/>
</dbReference>
<feature type="compositionally biased region" description="Low complexity" evidence="6">
    <location>
        <begin position="327"/>
        <end position="338"/>
    </location>
</feature>
<keyword evidence="5" id="KW-0206">Cytoskeleton</keyword>
<reference evidence="8" key="1">
    <citation type="submission" date="2023-03" db="EMBL/GenBank/DDBJ databases">
        <authorList>
            <person name="Julca I."/>
        </authorList>
    </citation>
    <scope>NUCLEOTIDE SEQUENCE</scope>
</reference>
<dbReference type="Proteomes" id="UP001161247">
    <property type="component" value="Chromosome 6"/>
</dbReference>
<organism evidence="8 9">
    <name type="scientific">Oldenlandia corymbosa var. corymbosa</name>
    <dbReference type="NCBI Taxonomy" id="529605"/>
    <lineage>
        <taxon>Eukaryota</taxon>
        <taxon>Viridiplantae</taxon>
        <taxon>Streptophyta</taxon>
        <taxon>Embryophyta</taxon>
        <taxon>Tracheophyta</taxon>
        <taxon>Spermatophyta</taxon>
        <taxon>Magnoliopsida</taxon>
        <taxon>eudicotyledons</taxon>
        <taxon>Gunneridae</taxon>
        <taxon>Pentapetalae</taxon>
        <taxon>asterids</taxon>
        <taxon>lamiids</taxon>
        <taxon>Gentianales</taxon>
        <taxon>Rubiaceae</taxon>
        <taxon>Rubioideae</taxon>
        <taxon>Spermacoceae</taxon>
        <taxon>Hedyotis-Oldenlandia complex</taxon>
        <taxon>Oldenlandia</taxon>
    </lineage>
</organism>
<feature type="compositionally biased region" description="Polar residues" evidence="6">
    <location>
        <begin position="296"/>
        <end position="305"/>
    </location>
</feature>
<evidence type="ECO:0000256" key="2">
    <source>
        <dbReference type="ARBA" id="ARBA00005885"/>
    </source>
</evidence>
<dbReference type="PANTHER" id="PTHR47067">
    <property type="entry name" value="TPX2 (TARGETING PROTEIN FOR XKLP2) PROTEIN FAMILY-RELATED"/>
    <property type="match status" value="1"/>
</dbReference>
<comment type="subcellular location">
    <subcellularLocation>
        <location evidence="1">Cytoplasm</location>
        <location evidence="1">Cytoskeleton</location>
    </subcellularLocation>
</comment>
<feature type="compositionally biased region" description="Polar residues" evidence="6">
    <location>
        <begin position="255"/>
        <end position="272"/>
    </location>
</feature>
<gene>
    <name evidence="8" type="ORF">OLC1_LOCUS18899</name>
</gene>
<dbReference type="InterPro" id="IPR027329">
    <property type="entry name" value="TPX2_C"/>
</dbReference>
<feature type="region of interest" description="Disordered" evidence="6">
    <location>
        <begin position="220"/>
        <end position="272"/>
    </location>
</feature>
<name>A0AAV1DUK6_OLDCO</name>
<accession>A0AAV1DUK6</accession>
<feature type="compositionally biased region" description="Low complexity" evidence="6">
    <location>
        <begin position="113"/>
        <end position="126"/>
    </location>
</feature>
<feature type="compositionally biased region" description="Polar residues" evidence="6">
    <location>
        <begin position="358"/>
        <end position="372"/>
    </location>
</feature>
<proteinExistence type="inferred from homology"/>
<keyword evidence="9" id="KW-1185">Reference proteome</keyword>